<comment type="caution">
    <text evidence="1">The sequence shown here is derived from an EMBL/GenBank/DDBJ whole genome shotgun (WGS) entry which is preliminary data.</text>
</comment>
<reference evidence="1 2" key="1">
    <citation type="journal article" date="2015" name="Sci. Rep.">
        <title>Chromosome-level genome map provides insights into diverse defense mechanisms in the medicinal fungus Ganoderma sinense.</title>
        <authorList>
            <person name="Zhu Y."/>
            <person name="Xu J."/>
            <person name="Sun C."/>
            <person name="Zhou S."/>
            <person name="Xu H."/>
            <person name="Nelson D.R."/>
            <person name="Qian J."/>
            <person name="Song J."/>
            <person name="Luo H."/>
            <person name="Xiang L."/>
            <person name="Li Y."/>
            <person name="Xu Z."/>
            <person name="Ji A."/>
            <person name="Wang L."/>
            <person name="Lu S."/>
            <person name="Hayward A."/>
            <person name="Sun W."/>
            <person name="Li X."/>
            <person name="Schwartz D.C."/>
            <person name="Wang Y."/>
            <person name="Chen S."/>
        </authorList>
    </citation>
    <scope>NUCLEOTIDE SEQUENCE [LARGE SCALE GENOMIC DNA]</scope>
    <source>
        <strain evidence="1 2">ZZ0214-1</strain>
    </source>
</reference>
<keyword evidence="2" id="KW-1185">Reference proteome</keyword>
<dbReference type="Proteomes" id="UP000230002">
    <property type="component" value="Unassembled WGS sequence"/>
</dbReference>
<gene>
    <name evidence="1" type="ORF">GSI_03295</name>
</gene>
<name>A0A2G8SL78_9APHY</name>
<dbReference type="STRING" id="1077348.A0A2G8SL78"/>
<organism evidence="1 2">
    <name type="scientific">Ganoderma sinense ZZ0214-1</name>
    <dbReference type="NCBI Taxonomy" id="1077348"/>
    <lineage>
        <taxon>Eukaryota</taxon>
        <taxon>Fungi</taxon>
        <taxon>Dikarya</taxon>
        <taxon>Basidiomycota</taxon>
        <taxon>Agaricomycotina</taxon>
        <taxon>Agaricomycetes</taxon>
        <taxon>Polyporales</taxon>
        <taxon>Polyporaceae</taxon>
        <taxon>Ganoderma</taxon>
    </lineage>
</organism>
<protein>
    <submittedName>
        <fullName evidence="1">Uncharacterized protein</fullName>
    </submittedName>
</protein>
<dbReference type="OrthoDB" id="2799983at2759"/>
<accession>A0A2G8SL78</accession>
<sequence>MVNSTLTIATDCQVGVSSILCGGFVTDFASYLKPYPQPAAYAEGSPAVALVRNILVRSTAENQKKHGFGDPVKGVQKMWELSKLENPPLRLLLGKNINTHAKQYLAQLTKEVDEYESWSDHLGFEA</sequence>
<dbReference type="EMBL" id="AYKW01000005">
    <property type="protein sequence ID" value="PIL34517.1"/>
    <property type="molecule type" value="Genomic_DNA"/>
</dbReference>
<evidence type="ECO:0000313" key="2">
    <source>
        <dbReference type="Proteomes" id="UP000230002"/>
    </source>
</evidence>
<evidence type="ECO:0000313" key="1">
    <source>
        <dbReference type="EMBL" id="PIL34517.1"/>
    </source>
</evidence>
<dbReference type="AlphaFoldDB" id="A0A2G8SL78"/>
<proteinExistence type="predicted"/>